<dbReference type="EMBL" id="WVHK01000219">
    <property type="protein sequence ID" value="MXV22099.1"/>
    <property type="molecule type" value="Genomic_DNA"/>
</dbReference>
<protein>
    <submittedName>
        <fullName evidence="1">DUF2254 domain-containing protein</fullName>
    </submittedName>
</protein>
<evidence type="ECO:0000313" key="1">
    <source>
        <dbReference type="EMBL" id="MXV22099.1"/>
    </source>
</evidence>
<accession>A0A6I4YI77</accession>
<sequence>YGSGSPAVTLRLLDVLRIVAEGEPDPQRRRELRRHANLTIEDARRDTKNAGDLRELEARYQNMLETS</sequence>
<dbReference type="RefSeq" id="WP_419866910.1">
    <property type="nucleotide sequence ID" value="NZ_WVHK01000219.1"/>
</dbReference>
<evidence type="ECO:0000313" key="2">
    <source>
        <dbReference type="Proteomes" id="UP000430519"/>
    </source>
</evidence>
<name>A0A6I4YI77_9DEIO</name>
<comment type="caution">
    <text evidence="1">The sequence shown here is derived from an EMBL/GenBank/DDBJ whole genome shotgun (WGS) entry which is preliminary data.</text>
</comment>
<feature type="non-terminal residue" evidence="1">
    <location>
        <position position="1"/>
    </location>
</feature>
<dbReference type="Proteomes" id="UP000430519">
    <property type="component" value="Unassembled WGS sequence"/>
</dbReference>
<organism evidence="1 2">
    <name type="scientific">Deinococcus xianganensis</name>
    <dbReference type="NCBI Taxonomy" id="1507289"/>
    <lineage>
        <taxon>Bacteria</taxon>
        <taxon>Thermotogati</taxon>
        <taxon>Deinococcota</taxon>
        <taxon>Deinococci</taxon>
        <taxon>Deinococcales</taxon>
        <taxon>Deinococcaceae</taxon>
        <taxon>Deinococcus</taxon>
    </lineage>
</organism>
<gene>
    <name evidence="1" type="ORF">GLX28_21000</name>
</gene>
<keyword evidence="2" id="KW-1185">Reference proteome</keyword>
<proteinExistence type="predicted"/>
<reference evidence="1 2" key="1">
    <citation type="submission" date="2019-11" db="EMBL/GenBank/DDBJ databases">
        <title>Genome sequence of Deinococcus xianganensis Y35, AI-2 producing algicidal bacterium, isolated from lake water.</title>
        <authorList>
            <person name="Li Y."/>
        </authorList>
    </citation>
    <scope>NUCLEOTIDE SEQUENCE [LARGE SCALE GENOMIC DNA]</scope>
    <source>
        <strain evidence="1 2">Y35</strain>
    </source>
</reference>
<dbReference type="AlphaFoldDB" id="A0A6I4YI77"/>